<dbReference type="PANTHER" id="PTHR13219:SF6">
    <property type="entry name" value="TRANSMEMBRANE PROTEIN 94"/>
    <property type="match status" value="1"/>
</dbReference>
<reference evidence="1" key="1">
    <citation type="submission" date="2025-08" db="UniProtKB">
        <authorList>
            <consortium name="RefSeq"/>
        </authorList>
    </citation>
    <scope>IDENTIFICATION</scope>
    <source>
        <tissue evidence="1">Muscle</tissue>
    </source>
</reference>
<accession>A0A9Q9YIP5</accession>
<gene>
    <name evidence="1" type="primary">LOC122146383</name>
</gene>
<dbReference type="KEGG" id="ccar:122146383"/>
<dbReference type="PANTHER" id="PTHR13219">
    <property type="entry name" value="TRANSMEMBRANE PROTEIN 94"/>
    <property type="match status" value="1"/>
</dbReference>
<protein>
    <submittedName>
        <fullName evidence="1">Transmembrane protein 94-like</fullName>
    </submittedName>
</protein>
<evidence type="ECO:0000313" key="1">
    <source>
        <dbReference type="RefSeq" id="XP_042620953.1"/>
    </source>
</evidence>
<organism evidence="1">
    <name type="scientific">Cyprinus carpio</name>
    <name type="common">Common carp</name>
    <dbReference type="NCBI Taxonomy" id="7962"/>
    <lineage>
        <taxon>Eukaryota</taxon>
        <taxon>Metazoa</taxon>
        <taxon>Chordata</taxon>
        <taxon>Craniata</taxon>
        <taxon>Vertebrata</taxon>
        <taxon>Euteleostomi</taxon>
        <taxon>Actinopterygii</taxon>
        <taxon>Neopterygii</taxon>
        <taxon>Teleostei</taxon>
        <taxon>Ostariophysi</taxon>
        <taxon>Cypriniformes</taxon>
        <taxon>Cyprinidae</taxon>
        <taxon>Cyprininae</taxon>
        <taxon>Cyprinus</taxon>
    </lineage>
</organism>
<sequence length="90" mass="9858">MTNPFKCITEFLKHPSCDWLRGTENLFAPPSPAVSGKWTYHDGKLVNLLVSLLVEGEIISLRPGSEAPTELRGIQEVFGALSTQTCLRSG</sequence>
<dbReference type="Proteomes" id="UP001155660">
    <property type="component" value="Chromosome A1"/>
</dbReference>
<proteinExistence type="predicted"/>
<dbReference type="OrthoDB" id="8904489at2759"/>
<dbReference type="AlphaFoldDB" id="A0A9Q9YIP5"/>
<name>A0A9Q9YIP5_CYPCA</name>
<dbReference type="InterPro" id="IPR039720">
    <property type="entry name" value="TMEM94"/>
</dbReference>
<dbReference type="GeneID" id="122146383"/>
<dbReference type="RefSeq" id="XP_042620953.1">
    <property type="nucleotide sequence ID" value="XM_042765019.1"/>
</dbReference>